<dbReference type="HOGENOM" id="CLU_047037_3_0_1"/>
<dbReference type="PANTHER" id="PTHR17985">
    <property type="entry name" value="SER/THR-RICH PROTEIN T10 IN DGCR REGION"/>
    <property type="match status" value="1"/>
</dbReference>
<name>R7TY37_CAPTE</name>
<organism evidence="1">
    <name type="scientific">Capitella teleta</name>
    <name type="common">Polychaete worm</name>
    <dbReference type="NCBI Taxonomy" id="283909"/>
    <lineage>
        <taxon>Eukaryota</taxon>
        <taxon>Metazoa</taxon>
        <taxon>Spiralia</taxon>
        <taxon>Lophotrochozoa</taxon>
        <taxon>Annelida</taxon>
        <taxon>Polychaeta</taxon>
        <taxon>Sedentaria</taxon>
        <taxon>Scolecida</taxon>
        <taxon>Capitellidae</taxon>
        <taxon>Capitella</taxon>
    </lineage>
</organism>
<protein>
    <submittedName>
        <fullName evidence="1 2">Uncharacterized protein</fullName>
    </submittedName>
</protein>
<gene>
    <name evidence="1" type="ORF">CAPTEDRAFT_220945</name>
</gene>
<keyword evidence="3" id="KW-1185">Reference proteome</keyword>
<proteinExistence type="predicted"/>
<dbReference type="EnsemblMetazoa" id="CapteT220945">
    <property type="protein sequence ID" value="CapteP220945"/>
    <property type="gene ID" value="CapteG220945"/>
</dbReference>
<accession>R7TY37</accession>
<dbReference type="GO" id="GO:0005794">
    <property type="term" value="C:Golgi apparatus"/>
    <property type="evidence" value="ECO:0007669"/>
    <property type="project" value="TreeGrafter"/>
</dbReference>
<evidence type="ECO:0000313" key="1">
    <source>
        <dbReference type="EMBL" id="ELT98798.1"/>
    </source>
</evidence>
<dbReference type="GO" id="GO:0009306">
    <property type="term" value="P:protein secretion"/>
    <property type="evidence" value="ECO:0007669"/>
    <property type="project" value="TreeGrafter"/>
</dbReference>
<reference evidence="1 3" key="2">
    <citation type="journal article" date="2013" name="Nature">
        <title>Insights into bilaterian evolution from three spiralian genomes.</title>
        <authorList>
            <person name="Simakov O."/>
            <person name="Marletaz F."/>
            <person name="Cho S.J."/>
            <person name="Edsinger-Gonzales E."/>
            <person name="Havlak P."/>
            <person name="Hellsten U."/>
            <person name="Kuo D.H."/>
            <person name="Larsson T."/>
            <person name="Lv J."/>
            <person name="Arendt D."/>
            <person name="Savage R."/>
            <person name="Osoegawa K."/>
            <person name="de Jong P."/>
            <person name="Grimwood J."/>
            <person name="Chapman J.A."/>
            <person name="Shapiro H."/>
            <person name="Aerts A."/>
            <person name="Otillar R.P."/>
            <person name="Terry A.Y."/>
            <person name="Boore J.L."/>
            <person name="Grigoriev I.V."/>
            <person name="Lindberg D.R."/>
            <person name="Seaver E.C."/>
            <person name="Weisblat D.A."/>
            <person name="Putnam N.H."/>
            <person name="Rokhsar D.S."/>
        </authorList>
    </citation>
    <scope>NUCLEOTIDE SEQUENCE</scope>
    <source>
        <strain evidence="1 3">I ESC-2004</strain>
    </source>
</reference>
<dbReference type="PANTHER" id="PTHR17985:SF8">
    <property type="entry name" value="TRANSPORT AND GOLGI ORGANIZATION PROTEIN 2 HOMOLOG"/>
    <property type="match status" value="1"/>
</dbReference>
<dbReference type="OrthoDB" id="191601at2759"/>
<evidence type="ECO:0000313" key="2">
    <source>
        <dbReference type="EnsemblMetazoa" id="CapteP220945"/>
    </source>
</evidence>
<sequence>MCMLFVFINNDPKENEFNVIVANNRDEHYERRTKPAHFWSEECLGGIDAHHGREGGTWLGMSKRRRIASLLNILQYPFGPDPSKKGRGFLVKDFLTNEESVESYLSRIATEGHSYGGFHLVCVDYRCGDHFLYYSFTCISIFTNCKCYNRQWAKAAYARPLFTDIVARLNSTQKQNELKLSLLRLLSDDTQTLPDPALEEQAGEALPHHIIAERSAVHVTSASINYGTRTNSIILVDKSGNCEFFERTMREPIDKDAIVWDTKSFQFKMQN</sequence>
<dbReference type="InterPro" id="IPR008551">
    <property type="entry name" value="TANGO2"/>
</dbReference>
<dbReference type="FunCoup" id="R7TY37">
    <property type="interactions" value="678"/>
</dbReference>
<reference evidence="2" key="3">
    <citation type="submission" date="2015-06" db="UniProtKB">
        <authorList>
            <consortium name="EnsemblMetazoa"/>
        </authorList>
    </citation>
    <scope>IDENTIFICATION</scope>
</reference>
<dbReference type="Pfam" id="PF05742">
    <property type="entry name" value="TANGO2"/>
    <property type="match status" value="1"/>
</dbReference>
<dbReference type="EMBL" id="KB307554">
    <property type="protein sequence ID" value="ELT98798.1"/>
    <property type="molecule type" value="Genomic_DNA"/>
</dbReference>
<reference evidence="3" key="1">
    <citation type="submission" date="2012-12" db="EMBL/GenBank/DDBJ databases">
        <authorList>
            <person name="Hellsten U."/>
            <person name="Grimwood J."/>
            <person name="Chapman J.A."/>
            <person name="Shapiro H."/>
            <person name="Aerts A."/>
            <person name="Otillar R.P."/>
            <person name="Terry A.Y."/>
            <person name="Boore J.L."/>
            <person name="Simakov O."/>
            <person name="Marletaz F."/>
            <person name="Cho S.-J."/>
            <person name="Edsinger-Gonzales E."/>
            <person name="Havlak P."/>
            <person name="Kuo D.-H."/>
            <person name="Larsson T."/>
            <person name="Lv J."/>
            <person name="Arendt D."/>
            <person name="Savage R."/>
            <person name="Osoegawa K."/>
            <person name="de Jong P."/>
            <person name="Lindberg D.R."/>
            <person name="Seaver E.C."/>
            <person name="Weisblat D.A."/>
            <person name="Putnam N.H."/>
            <person name="Grigoriev I.V."/>
            <person name="Rokhsar D.S."/>
        </authorList>
    </citation>
    <scope>NUCLEOTIDE SEQUENCE</scope>
    <source>
        <strain evidence="3">I ESC-2004</strain>
    </source>
</reference>
<dbReference type="EMBL" id="AMQN01002022">
    <property type="status" value="NOT_ANNOTATED_CDS"/>
    <property type="molecule type" value="Genomic_DNA"/>
</dbReference>
<dbReference type="AlphaFoldDB" id="R7TY37"/>
<evidence type="ECO:0000313" key="3">
    <source>
        <dbReference type="Proteomes" id="UP000014760"/>
    </source>
</evidence>
<dbReference type="OMA" id="FAWRPGH"/>
<dbReference type="GO" id="GO:0007030">
    <property type="term" value="P:Golgi organization"/>
    <property type="evidence" value="ECO:0007669"/>
    <property type="project" value="TreeGrafter"/>
</dbReference>
<dbReference type="Proteomes" id="UP000014760">
    <property type="component" value="Unassembled WGS sequence"/>
</dbReference>